<evidence type="ECO:0000256" key="1">
    <source>
        <dbReference type="SAM" id="MobiDB-lite"/>
    </source>
</evidence>
<dbReference type="GO" id="GO:0070390">
    <property type="term" value="C:transcription export complex 2"/>
    <property type="evidence" value="ECO:0007669"/>
    <property type="project" value="TreeGrafter"/>
</dbReference>
<dbReference type="InterPro" id="IPR045107">
    <property type="entry name" value="SAC3/GANP/THP3"/>
</dbReference>
<feature type="compositionally biased region" description="Polar residues" evidence="1">
    <location>
        <begin position="809"/>
        <end position="821"/>
    </location>
</feature>
<evidence type="ECO:0000259" key="2">
    <source>
        <dbReference type="Pfam" id="PF03399"/>
    </source>
</evidence>
<feature type="region of interest" description="Disordered" evidence="1">
    <location>
        <begin position="452"/>
        <end position="489"/>
    </location>
</feature>
<organism evidence="3 4">
    <name type="scientific">Babesia ovata</name>
    <dbReference type="NCBI Taxonomy" id="189622"/>
    <lineage>
        <taxon>Eukaryota</taxon>
        <taxon>Sar</taxon>
        <taxon>Alveolata</taxon>
        <taxon>Apicomplexa</taxon>
        <taxon>Aconoidasida</taxon>
        <taxon>Piroplasmida</taxon>
        <taxon>Babesiidae</taxon>
        <taxon>Babesia</taxon>
    </lineage>
</organism>
<feature type="compositionally biased region" description="Polar residues" evidence="1">
    <location>
        <begin position="946"/>
        <end position="966"/>
    </location>
</feature>
<accession>A0A2H6K6T4</accession>
<dbReference type="Pfam" id="PF03399">
    <property type="entry name" value="SAC3_GANP"/>
    <property type="match status" value="1"/>
</dbReference>
<dbReference type="PANTHER" id="PTHR12436:SF3">
    <property type="entry name" value="GERMINAL-CENTER ASSOCIATED NUCLEAR PROTEIN"/>
    <property type="match status" value="1"/>
</dbReference>
<feature type="region of interest" description="Disordered" evidence="1">
    <location>
        <begin position="740"/>
        <end position="776"/>
    </location>
</feature>
<evidence type="ECO:0000313" key="3">
    <source>
        <dbReference type="EMBL" id="GBE58688.1"/>
    </source>
</evidence>
<proteinExistence type="predicted"/>
<dbReference type="InterPro" id="IPR005062">
    <property type="entry name" value="SAC3/GANP/THP3_conserved"/>
</dbReference>
<feature type="region of interest" description="Disordered" evidence="1">
    <location>
        <begin position="792"/>
        <end position="822"/>
    </location>
</feature>
<dbReference type="PANTHER" id="PTHR12436">
    <property type="entry name" value="80 KDA MCM3-ASSOCIATED PROTEIN"/>
    <property type="match status" value="1"/>
</dbReference>
<dbReference type="Gene3D" id="1.25.40.990">
    <property type="match status" value="1"/>
</dbReference>
<feature type="compositionally biased region" description="Low complexity" evidence="1">
    <location>
        <begin position="460"/>
        <end position="473"/>
    </location>
</feature>
<feature type="region of interest" description="Disordered" evidence="1">
    <location>
        <begin position="631"/>
        <end position="706"/>
    </location>
</feature>
<sequence>MTLNPPDYLSIPDRDGSAPASRTLRNQLLRPLEGNELGATILKHQEVASFLRGTQTDRMVGEVLGMCPAKEIKQKLEMNTASDLERICSTKVNPRLALKSFQRSDASRVFKPEETRPAVWCRRTIFNILCYFVDADLVQKPYLMPKKFSYLDVYNFLRDRLRSIWQDLTVQHCAKHRAYIECFEISIRFLIYSNEQLCENEEYDIAQNRGLLNTCLDKLMEGYEAVHKYKHVRHSKRQMEKQRSANPHFDEVMDILVYQSPHEAEFWGYRLLLHIPQLLLPGGSATFCDIKQRMPESLRESPLITFAVEVCHTAASRNLYRYFRLMRREDCPALYAALMNRFAACLRVQFLETLVVYKVAKRGVNPMDMGTFNSFFGFDGEPAENAEKLLKKYDITIYSSGEKQYLEFEGANANQLTYDSAALQKLTNKFQTTSSLVRSKLESYASRQLVFDPDFEYPEGTGPDTPGTPYVEETPPEPEPPAAPAQPQQPVFSFGKAAFPGFPAAPAPIGSGLPAIGSGFDPPASSKIALSFGQLQNAPESKPFSIFGFGVEPVEPKPFAFGTTSTTPDQNIFGFGSSASAAASNTNPFGSGFSATGVSAQAPSKPLVTQPETTPTNDNVKPFTFGAVPSQTSPFIFGGPPATTEKDSDATVPASASNIDSVGNTSSSAPEFTPPSCGIRSTAPPPESDSNTKAVSGDSTLEPGEISSKKSFVLQAPPSDDKLPQPLFSFTVDSTFAKQSKPPLFTIPSTSATDKDANKEALPPTAAPESANDSKLTFTFPDSKPAFPNIFGKQPAESAPPPLPLFGNIQPTPASDPQSVASDPLPLAPVEEVVSPEPVKQKEELEDVYSLKRIMEAYENAKAVKRVKLIKPKLTSDVNSMRLEGAVQMPARKRLLHHLRSLVGSILDRAVTGAMFGRHSYNQFDGPVVLGGIEEPMRKRFRRSVRSPSSDANVTHSDVYAASQSSSRRDLGDGKGFSIKLIHVDGFAREGSLRDISTHRCVEVLYLNRHGSERFLVKAYIKYLVDHGVRCIIKPCYTCDSCWRNHGYDMQEVLKILGSSTVQVTKGVYKLARFILRHASRATVKVAKYVQKRLRDAQDGDASETDVPHSPPLMHSGDMGHLDLALVTERALKDMAISTSSRALATGKYLAGVYGSSSRLAHRFADCFKESMNSDVSPLELLLRVAIRKLDSIIGSTTANMHDSLGYQAPLHAYSVWATGISFHVALFDPLVIRSELLKSSSGGSNARDIMAEGLLKRLIEEYHGSDYCLRLKQDVLHMSGFDIGADRLVLGEDAPRRLMMQCCSASPVVTKEGESKMPLTVAVSLNLRDDGFGIQREVQFTPCSRERNLSSVSHGLKTNGHHDGDANGENVAKDYHLRHRLEVIPPEDPRYYNTASIALYAHSNPVYIGKEELLHELFTSAAMPDLPSISSGISAIDSYGILSTLLHASGPEIGGRYRTCVVCYRLSVSRLDLLTLYEYFNTSLPNTVSICGCAEKNTETCATRLEQVMLSVEEQMLTEVIRYASSIGVPVDASLMRTRIVFACVGFEQHYDARGASMATCAKCVGQDTPEGQEATSQEDGPVLPKHMNEESSNTHCHSVMRIPRLVYLEGFRRGLELAANATVKSQAVFVLQSPFAIPDLHTFLSRLLKSSQLDSEGVYTGMSGVLTACLDRIISHVTSHFAVSHWDVNTSAVIHQDVAIPSDFDIDAGTVSMYSKESFLLLLRALQIAATQASSEAARENFKATITAEEHYNANAFISRVLDKVVVRTYHVPYAIGLYMDTLGGRQSA</sequence>
<comment type="caution">
    <text evidence="3">The sequence shown here is derived from an EMBL/GenBank/DDBJ whole genome shotgun (WGS) entry which is preliminary data.</text>
</comment>
<feature type="compositionally biased region" description="Polar residues" evidence="1">
    <location>
        <begin position="688"/>
        <end position="699"/>
    </location>
</feature>
<dbReference type="GO" id="GO:0006406">
    <property type="term" value="P:mRNA export from nucleus"/>
    <property type="evidence" value="ECO:0007669"/>
    <property type="project" value="TreeGrafter"/>
</dbReference>
<reference evidence="3 4" key="1">
    <citation type="journal article" date="2017" name="BMC Genomics">
        <title>Whole-genome assembly of Babesia ovata and comparative genomics between closely related pathogens.</title>
        <authorList>
            <person name="Yamagishi J."/>
            <person name="Asada M."/>
            <person name="Hakimi H."/>
            <person name="Tanaka T.Q."/>
            <person name="Sugimoto C."/>
            <person name="Kawazu S."/>
        </authorList>
    </citation>
    <scope>NUCLEOTIDE SEQUENCE [LARGE SCALE GENOMIC DNA]</scope>
    <source>
        <strain evidence="3 4">Miyake</strain>
    </source>
</reference>
<dbReference type="EMBL" id="BDSA01000001">
    <property type="protein sequence ID" value="GBE58688.1"/>
    <property type="molecule type" value="Genomic_DNA"/>
</dbReference>
<gene>
    <name evidence="3" type="ORF">BOVATA_001810</name>
</gene>
<evidence type="ECO:0000313" key="4">
    <source>
        <dbReference type="Proteomes" id="UP000236319"/>
    </source>
</evidence>
<dbReference type="Proteomes" id="UP000236319">
    <property type="component" value="Unassembled WGS sequence"/>
</dbReference>
<feature type="region of interest" description="Disordered" evidence="1">
    <location>
        <begin position="942"/>
        <end position="971"/>
    </location>
</feature>
<dbReference type="GeneID" id="39872458"/>
<feature type="region of interest" description="Disordered" evidence="1">
    <location>
        <begin position="594"/>
        <end position="618"/>
    </location>
</feature>
<name>A0A2H6K6T4_9APIC</name>
<dbReference type="OrthoDB" id="264795at2759"/>
<feature type="domain" description="SAC3/GANP/THP3 conserved" evidence="2">
    <location>
        <begin position="66"/>
        <end position="397"/>
    </location>
</feature>
<keyword evidence="4" id="KW-1185">Reference proteome</keyword>
<dbReference type="VEuPathDB" id="PiroplasmaDB:BOVATA_001810"/>
<dbReference type="RefSeq" id="XP_028864931.1">
    <property type="nucleotide sequence ID" value="XM_029009098.1"/>
</dbReference>
<protein>
    <submittedName>
        <fullName evidence="3">SAC3 GANP family protein, putative</fullName>
    </submittedName>
</protein>
<feature type="compositionally biased region" description="Polar residues" evidence="1">
    <location>
        <begin position="654"/>
        <end position="670"/>
    </location>
</feature>
<dbReference type="GO" id="GO:0005737">
    <property type="term" value="C:cytoplasm"/>
    <property type="evidence" value="ECO:0007669"/>
    <property type="project" value="TreeGrafter"/>
</dbReference>
<feature type="region of interest" description="Disordered" evidence="1">
    <location>
        <begin position="1"/>
        <end position="20"/>
    </location>
</feature>